<dbReference type="GO" id="GO:0006083">
    <property type="term" value="P:acetate metabolic process"/>
    <property type="evidence" value="ECO:0007669"/>
    <property type="project" value="InterPro"/>
</dbReference>
<name>J9DQA9_WUCBA</name>
<dbReference type="SUPFAM" id="SSF100950">
    <property type="entry name" value="NagB/RpiA/CoA transferase-like"/>
    <property type="match status" value="1"/>
</dbReference>
<accession>J9DQA9</accession>
<reference evidence="2" key="1">
    <citation type="submission" date="2012-08" db="EMBL/GenBank/DDBJ databases">
        <title>The Genome Sequence of Wuchereria bancrofti.</title>
        <authorList>
            <person name="Nutman T.B."/>
            <person name="Fink D.L."/>
            <person name="Russ C."/>
            <person name="Young S."/>
            <person name="Zeng Q."/>
            <person name="Koehrsen M."/>
            <person name="Alvarado L."/>
            <person name="Berlin A."/>
            <person name="Chapman S.B."/>
            <person name="Chen Z."/>
            <person name="Freedman E."/>
            <person name="Gellesch M."/>
            <person name="Goldberg J."/>
            <person name="Griggs A."/>
            <person name="Gujja S."/>
            <person name="Heilman E.R."/>
            <person name="Heiman D."/>
            <person name="Hepburn T."/>
            <person name="Howarth C."/>
            <person name="Jen D."/>
            <person name="Larson L."/>
            <person name="Lewis B."/>
            <person name="Mehta T."/>
            <person name="Park D."/>
            <person name="Pearson M."/>
            <person name="Roberts A."/>
            <person name="Saif S."/>
            <person name="Shea T."/>
            <person name="Shenoy N."/>
            <person name="Sisk P."/>
            <person name="Stolte C."/>
            <person name="Sykes S."/>
            <person name="Walk T."/>
            <person name="White J."/>
            <person name="Yandava C."/>
            <person name="Haas B."/>
            <person name="Henn M.R."/>
            <person name="Nusbaum C."/>
            <person name="Birren B."/>
        </authorList>
    </citation>
    <scope>NUCLEOTIDE SEQUENCE [LARGE SCALE GENOMIC DNA]</scope>
    <source>
        <strain evidence="2">NA</strain>
    </source>
</reference>
<dbReference type="InterPro" id="IPR037171">
    <property type="entry name" value="NagB/RpiA_transferase-like"/>
</dbReference>
<evidence type="ECO:0000313" key="2">
    <source>
        <dbReference type="Proteomes" id="UP000004810"/>
    </source>
</evidence>
<proteinExistence type="predicted"/>
<organism evidence="1 2">
    <name type="scientific">Wuchereria bancrofti</name>
    <dbReference type="NCBI Taxonomy" id="6293"/>
    <lineage>
        <taxon>Eukaryota</taxon>
        <taxon>Metazoa</taxon>
        <taxon>Ecdysozoa</taxon>
        <taxon>Nematoda</taxon>
        <taxon>Chromadorea</taxon>
        <taxon>Rhabditida</taxon>
        <taxon>Spirurina</taxon>
        <taxon>Spiruromorpha</taxon>
        <taxon>Filarioidea</taxon>
        <taxon>Onchocercidae</taxon>
        <taxon>Wuchereria</taxon>
    </lineage>
</organism>
<dbReference type="Proteomes" id="UP000004810">
    <property type="component" value="Unassembled WGS sequence"/>
</dbReference>
<dbReference type="GO" id="GO:0005739">
    <property type="term" value="C:mitochondrion"/>
    <property type="evidence" value="ECO:0007669"/>
    <property type="project" value="TreeGrafter"/>
</dbReference>
<dbReference type="EMBL" id="ADBV01017601">
    <property type="protein sequence ID" value="EJW71828.1"/>
    <property type="molecule type" value="Genomic_DNA"/>
</dbReference>
<dbReference type="AlphaFoldDB" id="J9DQA9"/>
<dbReference type="GO" id="GO:0008775">
    <property type="term" value="F:acetate CoA-transferase activity"/>
    <property type="evidence" value="ECO:0007669"/>
    <property type="project" value="InterPro"/>
</dbReference>
<evidence type="ECO:0000313" key="1">
    <source>
        <dbReference type="EMBL" id="EJW71828.1"/>
    </source>
</evidence>
<comment type="caution">
    <text evidence="1">The sequence shown here is derived from an EMBL/GenBank/DDBJ whole genome shotgun (WGS) entry which is preliminary data.</text>
</comment>
<gene>
    <name evidence="1" type="ORF">WUBG_17265</name>
</gene>
<dbReference type="PANTHER" id="PTHR21432">
    <property type="entry name" value="ACETYL-COA HYDROLASE-RELATED"/>
    <property type="match status" value="1"/>
</dbReference>
<dbReference type="PANTHER" id="PTHR21432:SF20">
    <property type="entry name" value="ACETYL-COA HYDROLASE"/>
    <property type="match status" value="1"/>
</dbReference>
<protein>
    <submittedName>
        <fullName evidence="1">Uncharacterized protein</fullName>
    </submittedName>
</protein>
<sequence length="125" mass="13654">MKEPTKFLGLADFNSVFLHEVPLLFRSGAVKLNAISPPDDSGYCTLGRNVDATRAAITHADHITAISNKNILRTFGNSVIRQSDIDVIIEMDHPLYKEAGSFQEKKIGEIIANNLADNDATLQTG</sequence>
<dbReference type="InterPro" id="IPR046433">
    <property type="entry name" value="ActCoA_hydro"/>
</dbReference>
<dbReference type="Gene3D" id="3.40.1080.10">
    <property type="entry name" value="Glutaconate Coenzyme A-transferase"/>
    <property type="match status" value="1"/>
</dbReference>